<dbReference type="STRING" id="643674.PAEH1_02595"/>
<proteinExistence type="predicted"/>
<dbReference type="PANTHER" id="PTHR36251">
    <property type="entry name" value="FELS-1 PROPHAGE HOST SPECIFICITY PROTEIN-RELATED"/>
    <property type="match status" value="1"/>
</dbReference>
<name>A0A1U9JY47_9BURK</name>
<dbReference type="KEGG" id="phn:PAEH1_02595"/>
<dbReference type="EMBL" id="CP019697">
    <property type="protein sequence ID" value="AQS50715.1"/>
    <property type="molecule type" value="Genomic_DNA"/>
</dbReference>
<evidence type="ECO:0000256" key="1">
    <source>
        <dbReference type="SAM" id="MobiDB-lite"/>
    </source>
</evidence>
<accession>A0A1U9JY47</accession>
<evidence type="ECO:0000313" key="3">
    <source>
        <dbReference type="Proteomes" id="UP000189369"/>
    </source>
</evidence>
<gene>
    <name evidence="2" type="ORF">PAEH1_02595</name>
</gene>
<feature type="region of interest" description="Disordered" evidence="1">
    <location>
        <begin position="1"/>
        <end position="27"/>
    </location>
</feature>
<dbReference type="Proteomes" id="UP000189369">
    <property type="component" value="Chromosome"/>
</dbReference>
<reference evidence="2 3" key="1">
    <citation type="submission" date="2017-01" db="EMBL/GenBank/DDBJ databases">
        <title>Complete Genome Sequence of Paenalcaligenes hominis, Isolated from a paraplegic Patient with neurogenic bladder.</title>
        <authorList>
            <person name="Mukhopadhyay R."/>
            <person name="Joaquin J."/>
            <person name="Hogue R."/>
            <person name="Kilaru A."/>
            <person name="Jospin G."/>
            <person name="Mars K."/>
            <person name="Eisen J.A."/>
            <person name="Chaturvedi V."/>
        </authorList>
    </citation>
    <scope>NUCLEOTIDE SEQUENCE [LARGE SCALE GENOMIC DNA]</scope>
    <source>
        <strain evidence="2 3">15S00501</strain>
    </source>
</reference>
<protein>
    <submittedName>
        <fullName evidence="2">Uncharacterized protein</fullName>
    </submittedName>
</protein>
<evidence type="ECO:0000313" key="2">
    <source>
        <dbReference type="EMBL" id="AQS50715.1"/>
    </source>
</evidence>
<organism evidence="2 3">
    <name type="scientific">Paenalcaligenes hominis</name>
    <dbReference type="NCBI Taxonomy" id="643674"/>
    <lineage>
        <taxon>Bacteria</taxon>
        <taxon>Pseudomonadati</taxon>
        <taxon>Pseudomonadota</taxon>
        <taxon>Betaproteobacteria</taxon>
        <taxon>Burkholderiales</taxon>
        <taxon>Alcaligenaceae</taxon>
        <taxon>Paenalcaligenes</taxon>
    </lineage>
</organism>
<dbReference type="InterPro" id="IPR053171">
    <property type="entry name" value="Viral_Tip_Attach_Protein"/>
</dbReference>
<sequence length="115" mass="12259">MSNIVAYGGGGKKGGSSRRPEEHPDSLHSIARARILDLISEGPIVGAASGKDFLKSYYINGTPVQNDDGSYNFPDVAAEYTLGTQDQDYIKGFPASENTIVVNSELKAGARGPRR</sequence>
<dbReference type="AlphaFoldDB" id="A0A1U9JY47"/>
<dbReference type="PANTHER" id="PTHR36251:SF2">
    <property type="entry name" value="GIFSY-2 PROPHAGE HOST SPECIFICITY PROTEIN J, PHAGE LAMBDA"/>
    <property type="match status" value="1"/>
</dbReference>